<sequence>MSPTLAPVRDTSTLEQHIALIACGQRPGKTQPCDSCRRKGSGLLNIASTGAADAVAALICGTGKASSCHDCKVKAAEIIRLYNGEAE</sequence>
<accession>A0ABV1V0X5</accession>
<dbReference type="EMBL" id="JBEPBX010000023">
    <property type="protein sequence ID" value="MER6616310.1"/>
    <property type="molecule type" value="Genomic_DNA"/>
</dbReference>
<reference evidence="1 2" key="1">
    <citation type="submission" date="2024-06" db="EMBL/GenBank/DDBJ databases">
        <title>The Natural Products Discovery Center: Release of the First 8490 Sequenced Strains for Exploring Actinobacteria Biosynthetic Diversity.</title>
        <authorList>
            <person name="Kalkreuter E."/>
            <person name="Kautsar S.A."/>
            <person name="Yang D."/>
            <person name="Bader C.D."/>
            <person name="Teijaro C.N."/>
            <person name="Fluegel L."/>
            <person name="Davis C.M."/>
            <person name="Simpson J.R."/>
            <person name="Lauterbach L."/>
            <person name="Steele A.D."/>
            <person name="Gui C."/>
            <person name="Meng S."/>
            <person name="Li G."/>
            <person name="Viehrig K."/>
            <person name="Ye F."/>
            <person name="Su P."/>
            <person name="Kiefer A.F."/>
            <person name="Nichols A."/>
            <person name="Cepeda A.J."/>
            <person name="Yan W."/>
            <person name="Fan B."/>
            <person name="Jiang Y."/>
            <person name="Adhikari A."/>
            <person name="Zheng C.-J."/>
            <person name="Schuster L."/>
            <person name="Cowan T.M."/>
            <person name="Smanski M.J."/>
            <person name="Chevrette M.G."/>
            <person name="De Carvalho L.P.S."/>
            <person name="Shen B."/>
        </authorList>
    </citation>
    <scope>NUCLEOTIDE SEQUENCE [LARGE SCALE GENOMIC DNA]</scope>
    <source>
        <strain evidence="1 2">NPDC000837</strain>
    </source>
</reference>
<dbReference type="Proteomes" id="UP001445472">
    <property type="component" value="Unassembled WGS sequence"/>
</dbReference>
<keyword evidence="2" id="KW-1185">Reference proteome</keyword>
<comment type="caution">
    <text evidence="1">The sequence shown here is derived from an EMBL/GenBank/DDBJ whole genome shotgun (WGS) entry which is preliminary data.</text>
</comment>
<gene>
    <name evidence="1" type="ORF">ABT276_23645</name>
</gene>
<proteinExistence type="predicted"/>
<name>A0ABV1V0X5_9ACTN</name>
<evidence type="ECO:0008006" key="3">
    <source>
        <dbReference type="Google" id="ProtNLM"/>
    </source>
</evidence>
<evidence type="ECO:0000313" key="1">
    <source>
        <dbReference type="EMBL" id="MER6616310.1"/>
    </source>
</evidence>
<dbReference type="RefSeq" id="WP_351977686.1">
    <property type="nucleotide sequence ID" value="NZ_JBEPBX010000023.1"/>
</dbReference>
<protein>
    <recommendedName>
        <fullName evidence="3">BFD-like [2Fe-2S]-binding domain-containing protein</fullName>
    </recommendedName>
</protein>
<evidence type="ECO:0000313" key="2">
    <source>
        <dbReference type="Proteomes" id="UP001445472"/>
    </source>
</evidence>
<organism evidence="1 2">
    <name type="scientific">Streptomyces xantholiticus</name>
    <dbReference type="NCBI Taxonomy" id="68285"/>
    <lineage>
        <taxon>Bacteria</taxon>
        <taxon>Bacillati</taxon>
        <taxon>Actinomycetota</taxon>
        <taxon>Actinomycetes</taxon>
        <taxon>Kitasatosporales</taxon>
        <taxon>Streptomycetaceae</taxon>
        <taxon>Streptomyces</taxon>
    </lineage>
</organism>